<feature type="compositionally biased region" description="Low complexity" evidence="1">
    <location>
        <begin position="609"/>
        <end position="623"/>
    </location>
</feature>
<feature type="region of interest" description="Disordered" evidence="1">
    <location>
        <begin position="608"/>
        <end position="651"/>
    </location>
</feature>
<evidence type="ECO:0000256" key="1">
    <source>
        <dbReference type="SAM" id="MobiDB-lite"/>
    </source>
</evidence>
<feature type="compositionally biased region" description="Pro residues" evidence="1">
    <location>
        <begin position="293"/>
        <end position="310"/>
    </location>
</feature>
<feature type="compositionally biased region" description="Polar residues" evidence="1">
    <location>
        <begin position="427"/>
        <end position="442"/>
    </location>
</feature>
<feature type="compositionally biased region" description="Acidic residues" evidence="1">
    <location>
        <begin position="583"/>
        <end position="593"/>
    </location>
</feature>
<feature type="region of interest" description="Disordered" evidence="1">
    <location>
        <begin position="288"/>
        <end position="314"/>
    </location>
</feature>
<evidence type="ECO:0000313" key="3">
    <source>
        <dbReference type="Proteomes" id="UP001390339"/>
    </source>
</evidence>
<name>A0ABR2I1K1_9PEZI</name>
<reference evidence="2 3" key="1">
    <citation type="journal article" date="2024" name="IMA Fungus">
        <title>Apiospora arundinis, a panoply of carbohydrate-active enzymes and secondary metabolites.</title>
        <authorList>
            <person name="Sorensen T."/>
            <person name="Petersen C."/>
            <person name="Muurmann A.T."/>
            <person name="Christiansen J.V."/>
            <person name="Brundto M.L."/>
            <person name="Overgaard C.K."/>
            <person name="Boysen A.T."/>
            <person name="Wollenberg R.D."/>
            <person name="Larsen T.O."/>
            <person name="Sorensen J.L."/>
            <person name="Nielsen K.L."/>
            <person name="Sondergaard T.E."/>
        </authorList>
    </citation>
    <scope>NUCLEOTIDE SEQUENCE [LARGE SCALE GENOMIC DNA]</scope>
    <source>
        <strain evidence="2 3">AAU 773</strain>
    </source>
</reference>
<accession>A0ABR2I1K1</accession>
<comment type="caution">
    <text evidence="2">The sequence shown here is derived from an EMBL/GenBank/DDBJ whole genome shotgun (WGS) entry which is preliminary data.</text>
</comment>
<organism evidence="2 3">
    <name type="scientific">Apiospora arundinis</name>
    <dbReference type="NCBI Taxonomy" id="335852"/>
    <lineage>
        <taxon>Eukaryota</taxon>
        <taxon>Fungi</taxon>
        <taxon>Dikarya</taxon>
        <taxon>Ascomycota</taxon>
        <taxon>Pezizomycotina</taxon>
        <taxon>Sordariomycetes</taxon>
        <taxon>Xylariomycetidae</taxon>
        <taxon>Amphisphaeriales</taxon>
        <taxon>Apiosporaceae</taxon>
        <taxon>Apiospora</taxon>
    </lineage>
</organism>
<proteinExistence type="predicted"/>
<gene>
    <name evidence="2" type="ORF">PGQ11_012110</name>
</gene>
<feature type="region of interest" description="Disordered" evidence="1">
    <location>
        <begin position="363"/>
        <end position="442"/>
    </location>
</feature>
<feature type="region of interest" description="Disordered" evidence="1">
    <location>
        <begin position="1"/>
        <end position="41"/>
    </location>
</feature>
<feature type="region of interest" description="Disordered" evidence="1">
    <location>
        <begin position="583"/>
        <end position="602"/>
    </location>
</feature>
<evidence type="ECO:0000313" key="2">
    <source>
        <dbReference type="EMBL" id="KAK8856198.1"/>
    </source>
</evidence>
<sequence>MGRLGPLTSQALGRSPYDDVVMGTGSPDPREGPRQYDEKGRVVNPNTKSVIKSMIRAHNEVMHVIGVAEPDDPSTSGFAETRDTASSLVQDQLEYENTVAQALIPAGRLLTDIGTWALEGVRQRSLVYKPYCHIEFTRLWQFELSHRSNAQMALTGLQAYLPARALEYYFKYESAFVQARPWLITGLKWCNFHLETFTILQRLDLIPSSAWLPSPLFFIPFSSTSPFVAPPRAETINASSIATWTGQLAVNLAPYAAFYLMRRLITKLDVGTAIFRLLPRPYNNGFILRADPRAPPPRPPPESHNPPIPESPTLGAADREIRHVRNPSQDAATLQALEGGGSSAAAAAAGDQGIPLGALRRHSTFSNRGAPGSGGGGAGGGSGDQDYGTDEEDTDMINPTLISFDVDTSETTEPPAGVWSAELRPSYSGQPSGGDNNRSSYASTGSNLEKKLYMVTPLTLTPTTLAADNLCRFLVNVVCAPAEALVLRAMARNFLQSGRALHQLLLPSVSSSPSATAAATAAGMDLLLPLNLRDFWSWRRVGSALAINMLQLLIHAEIWTFMTVASQSFHVSEEVWRELREEEEAEEAEEAAEERERELERELERSVAEMRAAQASATAAAARRLVDEDGQGQEGGEERLPSNEEEQPPSI</sequence>
<dbReference type="EMBL" id="JAPCWZ010000007">
    <property type="protein sequence ID" value="KAK8856198.1"/>
    <property type="molecule type" value="Genomic_DNA"/>
</dbReference>
<keyword evidence="3" id="KW-1185">Reference proteome</keyword>
<dbReference type="Proteomes" id="UP001390339">
    <property type="component" value="Unassembled WGS sequence"/>
</dbReference>
<feature type="compositionally biased region" description="Basic and acidic residues" evidence="1">
    <location>
        <begin position="28"/>
        <end position="41"/>
    </location>
</feature>
<feature type="compositionally biased region" description="Gly residues" evidence="1">
    <location>
        <begin position="371"/>
        <end position="383"/>
    </location>
</feature>
<protein>
    <submittedName>
        <fullName evidence="2">Uncharacterized protein</fullName>
    </submittedName>
</protein>